<dbReference type="EMBL" id="GL871009">
    <property type="protein sequence ID" value="EGC37047.1"/>
    <property type="molecule type" value="Genomic_DNA"/>
</dbReference>
<evidence type="ECO:0000256" key="7">
    <source>
        <dbReference type="SAM" id="Phobius"/>
    </source>
</evidence>
<feature type="transmembrane region" description="Helical" evidence="7">
    <location>
        <begin position="169"/>
        <end position="189"/>
    </location>
</feature>
<evidence type="ECO:0000256" key="3">
    <source>
        <dbReference type="ARBA" id="ARBA00022989"/>
    </source>
</evidence>
<dbReference type="STRING" id="5786.F0ZG63"/>
<keyword evidence="2 7" id="KW-0812">Transmembrane</keyword>
<sequence length="369" mass="43347">MLINNYDKNNDNQITNNDDDDNNNNDNFIININNNKNNKICSESHHKYYHNKYDFNDCCNDSLELFVDLMLSENEYILSGFRLETKNSYIECTKSMFTLHNDTLNIWTHLVGAIIYLVLLFKSINIINYNNNNNINNSTNDFQSYINNNLNSDEKQTLNFIDLPSNFNFLFFLFSCFLCFTSSTIYHTYRSHSIPVFRKTLMLDVSSIGFLILSSVCLIIDSELSCWPSFKKVYLSLFLILIIIALLLLPKIMREKRYGFRTLIFSILALQGIVSHLLRIYMQGYFDQDFYVLKCLVFAYLFIGLGLAIRRLKVPEKYSPGKFDIWFSSHQIFHVLVVIGTIQIYNAFQRNYLNPNHNVDYVKHCLGFY</sequence>
<keyword evidence="5" id="KW-0479">Metal-binding</keyword>
<feature type="binding site" evidence="5">
    <location>
        <position position="334"/>
    </location>
    <ligand>
        <name>Zn(2+)</name>
        <dbReference type="ChEBI" id="CHEBI:29105"/>
    </ligand>
</feature>
<accession>F0ZG63</accession>
<evidence type="ECO:0000256" key="5">
    <source>
        <dbReference type="PIRSR" id="PIRSR604254-1"/>
    </source>
</evidence>
<dbReference type="GeneID" id="10503798"/>
<feature type="transmembrane region" description="Helical" evidence="7">
    <location>
        <begin position="258"/>
        <end position="278"/>
    </location>
</feature>
<feature type="binding site" evidence="5">
    <location>
        <position position="330"/>
    </location>
    <ligand>
        <name>Zn(2+)</name>
        <dbReference type="ChEBI" id="CHEBI:29105"/>
    </ligand>
</feature>
<evidence type="ECO:0000256" key="6">
    <source>
        <dbReference type="SAM" id="MobiDB-lite"/>
    </source>
</evidence>
<comment type="subcellular location">
    <subcellularLocation>
        <location evidence="1">Membrane</location>
        <topology evidence="1">Multi-pass membrane protein</topology>
    </subcellularLocation>
</comment>
<reference evidence="9" key="1">
    <citation type="journal article" date="2011" name="Genome Biol.">
        <title>Comparative genomics of the social amoebae Dictyostelium discoideum and Dictyostelium purpureum.</title>
        <authorList>
            <consortium name="US DOE Joint Genome Institute (JGI-PGF)"/>
            <person name="Sucgang R."/>
            <person name="Kuo A."/>
            <person name="Tian X."/>
            <person name="Salerno W."/>
            <person name="Parikh A."/>
            <person name="Feasley C.L."/>
            <person name="Dalin E."/>
            <person name="Tu H."/>
            <person name="Huang E."/>
            <person name="Barry K."/>
            <person name="Lindquist E."/>
            <person name="Shapiro H."/>
            <person name="Bruce D."/>
            <person name="Schmutz J."/>
            <person name="Salamov A."/>
            <person name="Fey P."/>
            <person name="Gaudet P."/>
            <person name="Anjard C."/>
            <person name="Babu M.M."/>
            <person name="Basu S."/>
            <person name="Bushmanova Y."/>
            <person name="van der Wel H."/>
            <person name="Katoh-Kurasawa M."/>
            <person name="Dinh C."/>
            <person name="Coutinho P.M."/>
            <person name="Saito T."/>
            <person name="Elias M."/>
            <person name="Schaap P."/>
            <person name="Kay R.R."/>
            <person name="Henrissat B."/>
            <person name="Eichinger L."/>
            <person name="Rivero F."/>
            <person name="Putnam N.H."/>
            <person name="West C.M."/>
            <person name="Loomis W.F."/>
            <person name="Chisholm R.L."/>
            <person name="Shaulsky G."/>
            <person name="Strassmann J.E."/>
            <person name="Queller D.C."/>
            <person name="Kuspa A."/>
            <person name="Grigoriev I.V."/>
        </authorList>
    </citation>
    <scope>NUCLEOTIDE SEQUENCE [LARGE SCALE GENOMIC DNA]</scope>
    <source>
        <strain evidence="9">QSDP1</strain>
    </source>
</reference>
<keyword evidence="3 7" id="KW-1133">Transmembrane helix</keyword>
<dbReference type="eggNOG" id="KOG0748">
    <property type="taxonomic scope" value="Eukaryota"/>
</dbReference>
<evidence type="ECO:0000313" key="9">
    <source>
        <dbReference type="Proteomes" id="UP000001064"/>
    </source>
</evidence>
<dbReference type="OMA" id="AGSFYPM"/>
<protein>
    <submittedName>
        <fullName evidence="8">Uncharacterized protein</fullName>
    </submittedName>
</protein>
<keyword evidence="4 7" id="KW-0472">Membrane</keyword>
<dbReference type="Pfam" id="PF03006">
    <property type="entry name" value="HlyIII"/>
    <property type="match status" value="1"/>
</dbReference>
<evidence type="ECO:0000313" key="8">
    <source>
        <dbReference type="EMBL" id="EGC37047.1"/>
    </source>
</evidence>
<evidence type="ECO:0000256" key="2">
    <source>
        <dbReference type="ARBA" id="ARBA00022692"/>
    </source>
</evidence>
<evidence type="ECO:0000256" key="1">
    <source>
        <dbReference type="ARBA" id="ARBA00004141"/>
    </source>
</evidence>
<dbReference type="PANTHER" id="PTHR20855">
    <property type="entry name" value="ADIPOR/PROGESTIN RECEPTOR-RELATED"/>
    <property type="match status" value="1"/>
</dbReference>
<feature type="transmembrane region" description="Helical" evidence="7">
    <location>
        <begin position="104"/>
        <end position="124"/>
    </location>
</feature>
<feature type="transmembrane region" description="Helical" evidence="7">
    <location>
        <begin position="233"/>
        <end position="249"/>
    </location>
</feature>
<dbReference type="PANTHER" id="PTHR20855:SF27">
    <property type="entry name" value="HLY-III RELATED FAMILY PROTEIN"/>
    <property type="match status" value="1"/>
</dbReference>
<dbReference type="KEGG" id="dpp:DICPUDRAFT_46764"/>
<organism evidence="8 9">
    <name type="scientific">Dictyostelium purpureum</name>
    <name type="common">Slime mold</name>
    <dbReference type="NCBI Taxonomy" id="5786"/>
    <lineage>
        <taxon>Eukaryota</taxon>
        <taxon>Amoebozoa</taxon>
        <taxon>Evosea</taxon>
        <taxon>Eumycetozoa</taxon>
        <taxon>Dictyostelia</taxon>
        <taxon>Dictyosteliales</taxon>
        <taxon>Dictyosteliaceae</taxon>
        <taxon>Dictyostelium</taxon>
    </lineage>
</organism>
<dbReference type="InterPro" id="IPR004254">
    <property type="entry name" value="AdipoR/HlyIII-related"/>
</dbReference>
<dbReference type="InParanoid" id="F0ZG63"/>
<dbReference type="OrthoDB" id="529367at2759"/>
<feature type="compositionally biased region" description="Low complexity" evidence="6">
    <location>
        <begin position="1"/>
        <end position="16"/>
    </location>
</feature>
<dbReference type="RefSeq" id="XP_003286404.1">
    <property type="nucleotide sequence ID" value="XM_003286356.1"/>
</dbReference>
<feature type="binding site" evidence="5">
    <location>
        <position position="187"/>
    </location>
    <ligand>
        <name>Zn(2+)</name>
        <dbReference type="ChEBI" id="CHEBI:29105"/>
    </ligand>
</feature>
<gene>
    <name evidence="8" type="ORF">DICPUDRAFT_46764</name>
</gene>
<feature type="region of interest" description="Disordered" evidence="6">
    <location>
        <begin position="1"/>
        <end position="20"/>
    </location>
</feature>
<keyword evidence="5" id="KW-0862">Zinc</keyword>
<name>F0ZG63_DICPU</name>
<feature type="transmembrane region" description="Helical" evidence="7">
    <location>
        <begin position="330"/>
        <end position="348"/>
    </location>
</feature>
<dbReference type="GO" id="GO:0046872">
    <property type="term" value="F:metal ion binding"/>
    <property type="evidence" value="ECO:0007669"/>
    <property type="project" value="UniProtKB-KW"/>
</dbReference>
<evidence type="ECO:0000256" key="4">
    <source>
        <dbReference type="ARBA" id="ARBA00023136"/>
    </source>
</evidence>
<feature type="transmembrane region" description="Helical" evidence="7">
    <location>
        <begin position="290"/>
        <end position="309"/>
    </location>
</feature>
<feature type="transmembrane region" description="Helical" evidence="7">
    <location>
        <begin position="201"/>
        <end position="221"/>
    </location>
</feature>
<dbReference type="GO" id="GO:0038023">
    <property type="term" value="F:signaling receptor activity"/>
    <property type="evidence" value="ECO:0000318"/>
    <property type="project" value="GO_Central"/>
</dbReference>
<proteinExistence type="predicted"/>
<dbReference type="AlphaFoldDB" id="F0ZG63"/>
<dbReference type="Proteomes" id="UP000001064">
    <property type="component" value="Unassembled WGS sequence"/>
</dbReference>
<keyword evidence="9" id="KW-1185">Reference proteome</keyword>
<dbReference type="GO" id="GO:0016020">
    <property type="term" value="C:membrane"/>
    <property type="evidence" value="ECO:0007669"/>
    <property type="project" value="UniProtKB-SubCell"/>
</dbReference>
<dbReference type="VEuPathDB" id="AmoebaDB:DICPUDRAFT_46764"/>